<evidence type="ECO:0000313" key="3">
    <source>
        <dbReference type="Proteomes" id="UP000050326"/>
    </source>
</evidence>
<accession>A0A0P8YRW3</accession>
<name>A0A0P8YRW3_9CLOT</name>
<reference evidence="2 3" key="1">
    <citation type="submission" date="2015-09" db="EMBL/GenBank/DDBJ databases">
        <title>Genome sequence of Oxobacter pfennigii DSM 3222.</title>
        <authorList>
            <person name="Poehlein A."/>
            <person name="Bengelsdorf F.R."/>
            <person name="Schiel-Bengelsdorf B."/>
            <person name="Duerre P."/>
            <person name="Daniel R."/>
        </authorList>
    </citation>
    <scope>NUCLEOTIDE SEQUENCE [LARGE SCALE GENOMIC DNA]</scope>
    <source>
        <strain evidence="2 3">DSM 3222</strain>
    </source>
</reference>
<organism evidence="2 3">
    <name type="scientific">Oxobacter pfennigii</name>
    <dbReference type="NCBI Taxonomy" id="36849"/>
    <lineage>
        <taxon>Bacteria</taxon>
        <taxon>Bacillati</taxon>
        <taxon>Bacillota</taxon>
        <taxon>Clostridia</taxon>
        <taxon>Eubacteriales</taxon>
        <taxon>Clostridiaceae</taxon>
        <taxon>Oxobacter</taxon>
    </lineage>
</organism>
<sequence>MKRVLYFIACILITLNIVPARAFAIDDDGKIDLYEVFSNKEDMLKSEVGSQVYKWSMYLPDDGIIYKSDNANFFYMSTASYQSEILLEVSKNEERLSLEDMLYKLENSSRKDNYPVWGDRELYVDIVSDNSGQRYIKIIKTNTFYDYYTVEGSGNEFSDYVENRIYIENDYIYNLSVLMTGDFYKSHEDMFDKLINSFKPSYDNNTYIKELSDRVSTKREYINSIYGWKISLNPYWRAQGIENGRNQNFRALYTDEELSNEVKAENIDNSVIQEGISVSLISSADIGESAKEWAALEIERLKDNYDSNVYKILKYNRENRRNMDAWRVTVTFNTMTNNSYVKDNLYIIGNGYKYLVSATIKEDKYKDSAKKSNIETMLESFELDSNYLSKYLGRIASSESFYNFDSVKELRTKKYDFATQITKAFDVSKGGSEYETGGTNDEDKVSAYEPISHIKIDMTAGFYGNEIKNTVLNYTGKYSIDGDIAAGLAHVKIKSAEVKGAVIYKIQKEYDINAVKALSGPAFNKVHNLESLLNEYIYIIKAGNDTFIQSVTIPAANGTGKNKDRIQKLQSDITIRGINYNTDEWTEHEISGF</sequence>
<dbReference type="EMBL" id="LKET01000068">
    <property type="protein sequence ID" value="KPU42350.1"/>
    <property type="molecule type" value="Genomic_DNA"/>
</dbReference>
<dbReference type="STRING" id="36849.OXPF_41350"/>
<evidence type="ECO:0000256" key="1">
    <source>
        <dbReference type="SAM" id="SignalP"/>
    </source>
</evidence>
<keyword evidence="3" id="KW-1185">Reference proteome</keyword>
<comment type="caution">
    <text evidence="2">The sequence shown here is derived from an EMBL/GenBank/DDBJ whole genome shotgun (WGS) entry which is preliminary data.</text>
</comment>
<gene>
    <name evidence="2" type="ORF">OXPF_41350</name>
</gene>
<dbReference type="AlphaFoldDB" id="A0A0P8YRW3"/>
<protein>
    <submittedName>
        <fullName evidence="2">Uncharacterized protein</fullName>
    </submittedName>
</protein>
<feature type="signal peptide" evidence="1">
    <location>
        <begin position="1"/>
        <end position="24"/>
    </location>
</feature>
<proteinExistence type="predicted"/>
<dbReference type="OrthoDB" id="1743680at2"/>
<feature type="chain" id="PRO_5006154580" evidence="1">
    <location>
        <begin position="25"/>
        <end position="593"/>
    </location>
</feature>
<dbReference type="RefSeq" id="WP_054877070.1">
    <property type="nucleotide sequence ID" value="NZ_LKET01000068.1"/>
</dbReference>
<dbReference type="Proteomes" id="UP000050326">
    <property type="component" value="Unassembled WGS sequence"/>
</dbReference>
<keyword evidence="1" id="KW-0732">Signal</keyword>
<evidence type="ECO:0000313" key="2">
    <source>
        <dbReference type="EMBL" id="KPU42350.1"/>
    </source>
</evidence>